<dbReference type="EMBL" id="PIPY01000002">
    <property type="protein sequence ID" value="RUO63104.1"/>
    <property type="molecule type" value="Genomic_DNA"/>
</dbReference>
<dbReference type="PROSITE" id="PS50883">
    <property type="entry name" value="EAL"/>
    <property type="match status" value="1"/>
</dbReference>
<dbReference type="RefSeq" id="WP_126753669.1">
    <property type="nucleotide sequence ID" value="NZ_PIPY01000002.1"/>
</dbReference>
<dbReference type="Proteomes" id="UP000288259">
    <property type="component" value="Unassembled WGS sequence"/>
</dbReference>
<evidence type="ECO:0000259" key="3">
    <source>
        <dbReference type="PROSITE" id="PS50887"/>
    </source>
</evidence>
<keyword evidence="6" id="KW-1185">Reference proteome</keyword>
<evidence type="ECO:0000313" key="5">
    <source>
        <dbReference type="EMBL" id="RUO63104.1"/>
    </source>
</evidence>
<dbReference type="InterPro" id="IPR035919">
    <property type="entry name" value="EAL_sf"/>
</dbReference>
<evidence type="ECO:0000313" key="6">
    <source>
        <dbReference type="Proteomes" id="UP000288259"/>
    </source>
</evidence>
<dbReference type="InterPro" id="IPR043128">
    <property type="entry name" value="Rev_trsase/Diguanyl_cyclase"/>
</dbReference>
<dbReference type="Pfam" id="PF00563">
    <property type="entry name" value="EAL"/>
    <property type="match status" value="1"/>
</dbReference>
<evidence type="ECO:0000259" key="2">
    <source>
        <dbReference type="PROSITE" id="PS50883"/>
    </source>
</evidence>
<accession>A0A432YQ62</accession>
<dbReference type="InterPro" id="IPR001633">
    <property type="entry name" value="EAL_dom"/>
</dbReference>
<evidence type="ECO:0008006" key="7">
    <source>
        <dbReference type="Google" id="ProtNLM"/>
    </source>
</evidence>
<dbReference type="SUPFAM" id="SSF54631">
    <property type="entry name" value="CBS-domain pair"/>
    <property type="match status" value="1"/>
</dbReference>
<organism evidence="5 6">
    <name type="scientific">Pseudidiomarina insulisalsae</name>
    <dbReference type="NCBI Taxonomy" id="575789"/>
    <lineage>
        <taxon>Bacteria</taxon>
        <taxon>Pseudomonadati</taxon>
        <taxon>Pseudomonadota</taxon>
        <taxon>Gammaproteobacteria</taxon>
        <taxon>Alteromonadales</taxon>
        <taxon>Idiomarinaceae</taxon>
        <taxon>Pseudidiomarina</taxon>
    </lineage>
</organism>
<dbReference type="Pfam" id="PF00990">
    <property type="entry name" value="GGDEF"/>
    <property type="match status" value="1"/>
</dbReference>
<dbReference type="InterPro" id="IPR000160">
    <property type="entry name" value="GGDEF_dom"/>
</dbReference>
<keyword evidence="1" id="KW-0129">CBS domain</keyword>
<dbReference type="SMART" id="SM00052">
    <property type="entry name" value="EAL"/>
    <property type="match status" value="1"/>
</dbReference>
<reference evidence="6" key="1">
    <citation type="journal article" date="2018" name="Front. Microbiol.">
        <title>Genome-Based Analysis Reveals the Taxonomy and Diversity of the Family Idiomarinaceae.</title>
        <authorList>
            <person name="Liu Y."/>
            <person name="Lai Q."/>
            <person name="Shao Z."/>
        </authorList>
    </citation>
    <scope>NUCLEOTIDE SEQUENCE [LARGE SCALE GENOMIC DNA]</scope>
    <source>
        <strain evidence="6">CVS-6</strain>
    </source>
</reference>
<dbReference type="InterPro" id="IPR029787">
    <property type="entry name" value="Nucleotide_cyclase"/>
</dbReference>
<dbReference type="Gene3D" id="3.10.580.10">
    <property type="entry name" value="CBS-domain"/>
    <property type="match status" value="1"/>
</dbReference>
<dbReference type="CDD" id="cd01948">
    <property type="entry name" value="EAL"/>
    <property type="match status" value="1"/>
</dbReference>
<dbReference type="CDD" id="cd01949">
    <property type="entry name" value="GGDEF"/>
    <property type="match status" value="1"/>
</dbReference>
<proteinExistence type="predicted"/>
<evidence type="ECO:0000259" key="4">
    <source>
        <dbReference type="PROSITE" id="PS51371"/>
    </source>
</evidence>
<protein>
    <recommendedName>
        <fullName evidence="7">GGDEF domain-containing protein</fullName>
    </recommendedName>
</protein>
<sequence>MSLIELLNNHALTSVFQPIVDTYRSSLIGYESLIRGPEGHPLERPLQLFAEAEALQLRQVLEQYCIRIAAKSFDMRQFAGALFINIDPNLLSCSNCLNELTNLPTTTAATVVLELSEHYEISDISQLKTQMHRLRAIGYRFAIDDLGAGHSSFKLWAEVRPDFVKLDRYFISDINNSPYKREFVQHIVTLAKNLHATVIAEGIETQEELRQLQKLGVFAMQGFLIGKPSRTPLPRHALTELFGAETGRERYDSLGSLLEDTTVVSSDRNVSDVLDYFQQNKRLIAIPVVDDQSVVGIIRRGQFMELMSTPFGRPLFAAKPARMVMQTNFLDIDVRAPLEQASALLTEHEDTIEQQILLIVDKDKYAGVIAVPSLLRRITELKIQNARYANPLTLLPGNVPINQTIDQHVSDGEAFSVMYFDLNYFKPFNDEYGYHRGDAVLQWFASLLEEYFPKSSHFVGHVGGDDFIVICRGQQNDLSTLKQLKRAFKEGIRSFYKAEHLNENGILGRARDGRYQRFPLLDFCVAILAVPPGATFSHQDIASAATKLKGKAKQANDGIALHPTLNYDQMFKIMPTVDASNRRMTRQNRACQCQSAQ</sequence>
<dbReference type="Gene3D" id="3.20.20.450">
    <property type="entry name" value="EAL domain"/>
    <property type="match status" value="1"/>
</dbReference>
<dbReference type="OrthoDB" id="1673646at2"/>
<dbReference type="Pfam" id="PF00571">
    <property type="entry name" value="CBS"/>
    <property type="match status" value="1"/>
</dbReference>
<dbReference type="GO" id="GO:0071111">
    <property type="term" value="F:cyclic-guanylate-specific phosphodiesterase activity"/>
    <property type="evidence" value="ECO:0007669"/>
    <property type="project" value="InterPro"/>
</dbReference>
<dbReference type="SMART" id="SM00267">
    <property type="entry name" value="GGDEF"/>
    <property type="match status" value="1"/>
</dbReference>
<dbReference type="NCBIfam" id="TIGR00254">
    <property type="entry name" value="GGDEF"/>
    <property type="match status" value="1"/>
</dbReference>
<dbReference type="Gene3D" id="3.30.70.270">
    <property type="match status" value="1"/>
</dbReference>
<dbReference type="AlphaFoldDB" id="A0A432YQ62"/>
<feature type="domain" description="CBS" evidence="4">
    <location>
        <begin position="257"/>
        <end position="315"/>
    </location>
</feature>
<gene>
    <name evidence="5" type="ORF">CWI71_02460</name>
</gene>
<dbReference type="SUPFAM" id="SSF141868">
    <property type="entry name" value="EAL domain-like"/>
    <property type="match status" value="1"/>
</dbReference>
<comment type="caution">
    <text evidence="5">The sequence shown here is derived from an EMBL/GenBank/DDBJ whole genome shotgun (WGS) entry which is preliminary data.</text>
</comment>
<feature type="domain" description="EAL" evidence="2">
    <location>
        <begin position="1"/>
        <end position="242"/>
    </location>
</feature>
<dbReference type="InterPro" id="IPR046342">
    <property type="entry name" value="CBS_dom_sf"/>
</dbReference>
<dbReference type="PANTHER" id="PTHR33121:SF76">
    <property type="entry name" value="SIGNALING PROTEIN"/>
    <property type="match status" value="1"/>
</dbReference>
<dbReference type="PROSITE" id="PS50887">
    <property type="entry name" value="GGDEF"/>
    <property type="match status" value="1"/>
</dbReference>
<dbReference type="PANTHER" id="PTHR33121">
    <property type="entry name" value="CYCLIC DI-GMP PHOSPHODIESTERASE PDEF"/>
    <property type="match status" value="1"/>
</dbReference>
<dbReference type="PROSITE" id="PS51371">
    <property type="entry name" value="CBS"/>
    <property type="match status" value="1"/>
</dbReference>
<feature type="domain" description="GGDEF" evidence="3">
    <location>
        <begin position="413"/>
        <end position="564"/>
    </location>
</feature>
<dbReference type="InterPro" id="IPR050706">
    <property type="entry name" value="Cyclic-di-GMP_PDE-like"/>
</dbReference>
<evidence type="ECO:0000256" key="1">
    <source>
        <dbReference type="PROSITE-ProRule" id="PRU00703"/>
    </source>
</evidence>
<name>A0A432YQ62_9GAMM</name>
<dbReference type="SUPFAM" id="SSF55073">
    <property type="entry name" value="Nucleotide cyclase"/>
    <property type="match status" value="1"/>
</dbReference>
<dbReference type="InterPro" id="IPR000644">
    <property type="entry name" value="CBS_dom"/>
</dbReference>